<sequence length="378" mass="41308">MGRVTAFLAVLLLAAFVAVGSCSSDDPSIPMPGVVQMTSTSFDELVGKDKAVLVEFYAPWCGHCKSMVPEYTALGAAFEKSSNAKDLVVIAKVDGTAHRDLGKRFDVTGFPTILYFAPGSLKPEKYSDQRTATAFAAYLTKAVKGLLLTIPRAPQFATELDHTNFDEVTKDPSKSVLVMFYAPWCGHCKSLKPVYNQLAKVFANDKHVVIAMIDADDSANKRIATKYDISGFPTLYFFPKGADAKPVEYKLGREIEDFIGFVNEHAGTHRLVNGDLSWDHGVIAELAESAARVARSTGDAAQSAVEQVRSAVDKLVSSEGTAYYVKTAERIAEKGADYVSNEISRLQRTLEGAVTGERRDDMLKRMNILNSIKKLIKK</sequence>
<comment type="similarity">
    <text evidence="2 9">Belongs to the protein disulfide isomerase family.</text>
</comment>
<dbReference type="InterPro" id="IPR013766">
    <property type="entry name" value="Thioredoxin_domain"/>
</dbReference>
<dbReference type="InterPro" id="IPR051063">
    <property type="entry name" value="PDI"/>
</dbReference>
<dbReference type="EMBL" id="JAECZO010000012">
    <property type="protein sequence ID" value="KAK7201185.1"/>
    <property type="molecule type" value="Genomic_DNA"/>
</dbReference>
<dbReference type="Proteomes" id="UP001430356">
    <property type="component" value="Unassembled WGS sequence"/>
</dbReference>
<evidence type="ECO:0000313" key="12">
    <source>
        <dbReference type="EMBL" id="KAK7201185.1"/>
    </source>
</evidence>
<keyword evidence="4 10" id="KW-0732">Signal</keyword>
<dbReference type="Gene3D" id="1.20.1150.12">
    <property type="entry name" value="Endoplasmic reticulum resident protein 29, C-terminal domain"/>
    <property type="match status" value="1"/>
</dbReference>
<proteinExistence type="inferred from homology"/>
<feature type="signal peptide" evidence="10">
    <location>
        <begin position="1"/>
        <end position="22"/>
    </location>
</feature>
<evidence type="ECO:0000256" key="5">
    <source>
        <dbReference type="ARBA" id="ARBA00022737"/>
    </source>
</evidence>
<dbReference type="Gene3D" id="3.40.30.10">
    <property type="entry name" value="Glutaredoxin"/>
    <property type="match status" value="2"/>
</dbReference>
<evidence type="ECO:0000256" key="4">
    <source>
        <dbReference type="ARBA" id="ARBA00022729"/>
    </source>
</evidence>
<keyword evidence="13" id="KW-1185">Reference proteome</keyword>
<evidence type="ECO:0000256" key="1">
    <source>
        <dbReference type="ARBA" id="ARBA00001182"/>
    </source>
</evidence>
<reference evidence="12 13" key="1">
    <citation type="journal article" date="2021" name="MBio">
        <title>A New Model Trypanosomatid, Novymonas esmeraldas: Genomic Perception of Its 'Candidatus Pandoraea novymonadis' Endosymbiont.</title>
        <authorList>
            <person name="Zakharova A."/>
            <person name="Saura A."/>
            <person name="Butenko A."/>
            <person name="Podesvova L."/>
            <person name="Warmusova S."/>
            <person name="Kostygov A.Y."/>
            <person name="Nenarokova A."/>
            <person name="Lukes J."/>
            <person name="Opperdoes F.R."/>
            <person name="Yurchenko V."/>
        </authorList>
    </citation>
    <scope>NUCLEOTIDE SEQUENCE [LARGE SCALE GENOMIC DNA]</scope>
    <source>
        <strain evidence="12 13">E262AT.01</strain>
    </source>
</reference>
<evidence type="ECO:0000259" key="11">
    <source>
        <dbReference type="PROSITE" id="PS51352"/>
    </source>
</evidence>
<dbReference type="GO" id="GO:0003756">
    <property type="term" value="F:protein disulfide isomerase activity"/>
    <property type="evidence" value="ECO:0007669"/>
    <property type="project" value="UniProtKB-EC"/>
</dbReference>
<organism evidence="12 13">
    <name type="scientific">Novymonas esmeraldas</name>
    <dbReference type="NCBI Taxonomy" id="1808958"/>
    <lineage>
        <taxon>Eukaryota</taxon>
        <taxon>Discoba</taxon>
        <taxon>Euglenozoa</taxon>
        <taxon>Kinetoplastea</taxon>
        <taxon>Metakinetoplastina</taxon>
        <taxon>Trypanosomatida</taxon>
        <taxon>Trypanosomatidae</taxon>
        <taxon>Novymonas</taxon>
    </lineage>
</organism>
<dbReference type="InterPro" id="IPR005788">
    <property type="entry name" value="PDI_thioredoxin-like_dom"/>
</dbReference>
<dbReference type="PROSITE" id="PS51352">
    <property type="entry name" value="THIOREDOXIN_2"/>
    <property type="match status" value="2"/>
</dbReference>
<dbReference type="PANTHER" id="PTHR45672:SF11">
    <property type="entry name" value="PROTEIN DISULFIDE-ISOMERASE C17H9.14C"/>
    <property type="match status" value="1"/>
</dbReference>
<evidence type="ECO:0000256" key="6">
    <source>
        <dbReference type="ARBA" id="ARBA00023157"/>
    </source>
</evidence>
<dbReference type="SUPFAM" id="SSF47933">
    <property type="entry name" value="ERP29 C domain-like"/>
    <property type="match status" value="1"/>
</dbReference>
<dbReference type="AlphaFoldDB" id="A0AAW0F7C2"/>
<feature type="chain" id="PRO_5043799400" description="protein disulfide-isomerase" evidence="10">
    <location>
        <begin position="23"/>
        <end position="378"/>
    </location>
</feature>
<dbReference type="SUPFAM" id="SSF52833">
    <property type="entry name" value="Thioredoxin-like"/>
    <property type="match status" value="2"/>
</dbReference>
<keyword evidence="6" id="KW-1015">Disulfide bond</keyword>
<dbReference type="NCBIfam" id="TIGR01126">
    <property type="entry name" value="pdi_dom"/>
    <property type="match status" value="2"/>
</dbReference>
<dbReference type="Pfam" id="PF00085">
    <property type="entry name" value="Thioredoxin"/>
    <property type="match status" value="2"/>
</dbReference>
<evidence type="ECO:0000256" key="10">
    <source>
        <dbReference type="SAM" id="SignalP"/>
    </source>
</evidence>
<dbReference type="GO" id="GO:0006457">
    <property type="term" value="P:protein folding"/>
    <property type="evidence" value="ECO:0007669"/>
    <property type="project" value="TreeGrafter"/>
</dbReference>
<evidence type="ECO:0000313" key="13">
    <source>
        <dbReference type="Proteomes" id="UP001430356"/>
    </source>
</evidence>
<dbReference type="PANTHER" id="PTHR45672">
    <property type="entry name" value="PROTEIN DISULFIDE-ISOMERASE C17H9.14C-RELATED"/>
    <property type="match status" value="1"/>
</dbReference>
<keyword evidence="5" id="KW-0677">Repeat</keyword>
<dbReference type="Pfam" id="PF07749">
    <property type="entry name" value="ERp29"/>
    <property type="match status" value="1"/>
</dbReference>
<name>A0AAW0F7C2_9TRYP</name>
<dbReference type="InterPro" id="IPR017937">
    <property type="entry name" value="Thioredoxin_CS"/>
</dbReference>
<keyword evidence="8" id="KW-0676">Redox-active center</keyword>
<comment type="caution">
    <text evidence="12">The sequence shown here is derived from an EMBL/GenBank/DDBJ whole genome shotgun (WGS) entry which is preliminary data.</text>
</comment>
<dbReference type="InterPro" id="IPR036356">
    <property type="entry name" value="ERp29_C_sf"/>
</dbReference>
<evidence type="ECO:0000256" key="2">
    <source>
        <dbReference type="ARBA" id="ARBA00006347"/>
    </source>
</evidence>
<accession>A0AAW0F7C2</accession>
<evidence type="ECO:0000256" key="3">
    <source>
        <dbReference type="ARBA" id="ARBA00012723"/>
    </source>
</evidence>
<dbReference type="InterPro" id="IPR036249">
    <property type="entry name" value="Thioredoxin-like_sf"/>
</dbReference>
<evidence type="ECO:0000256" key="7">
    <source>
        <dbReference type="ARBA" id="ARBA00023235"/>
    </source>
</evidence>
<feature type="domain" description="Thioredoxin" evidence="11">
    <location>
        <begin position="147"/>
        <end position="267"/>
    </location>
</feature>
<dbReference type="InterPro" id="IPR011679">
    <property type="entry name" value="ERp29_C"/>
</dbReference>
<dbReference type="GO" id="GO:0005783">
    <property type="term" value="C:endoplasmic reticulum"/>
    <property type="evidence" value="ECO:0007669"/>
    <property type="project" value="InterPro"/>
</dbReference>
<dbReference type="EC" id="5.3.4.1" evidence="3"/>
<keyword evidence="7 12" id="KW-0413">Isomerase</keyword>
<evidence type="ECO:0000256" key="9">
    <source>
        <dbReference type="RuleBase" id="RU004208"/>
    </source>
</evidence>
<dbReference type="PROSITE" id="PS51257">
    <property type="entry name" value="PROKAR_LIPOPROTEIN"/>
    <property type="match status" value="1"/>
</dbReference>
<gene>
    <name evidence="12" type="ORF">NESM_000179900</name>
</gene>
<protein>
    <recommendedName>
        <fullName evidence="3">protein disulfide-isomerase</fullName>
        <ecNumber evidence="3">5.3.4.1</ecNumber>
    </recommendedName>
</protein>
<dbReference type="CDD" id="cd00238">
    <property type="entry name" value="ERp29c"/>
    <property type="match status" value="1"/>
</dbReference>
<feature type="domain" description="Thioredoxin" evidence="11">
    <location>
        <begin position="17"/>
        <end position="144"/>
    </location>
</feature>
<dbReference type="PROSITE" id="PS00194">
    <property type="entry name" value="THIOREDOXIN_1"/>
    <property type="match status" value="2"/>
</dbReference>
<dbReference type="CDD" id="cd02998">
    <property type="entry name" value="PDI_a_ERp38"/>
    <property type="match status" value="2"/>
</dbReference>
<dbReference type="PRINTS" id="PR00421">
    <property type="entry name" value="THIOREDOXIN"/>
</dbReference>
<evidence type="ECO:0000256" key="8">
    <source>
        <dbReference type="ARBA" id="ARBA00023284"/>
    </source>
</evidence>
<comment type="catalytic activity">
    <reaction evidence="1">
        <text>Catalyzes the rearrangement of -S-S- bonds in proteins.</text>
        <dbReference type="EC" id="5.3.4.1"/>
    </reaction>
</comment>